<reference evidence="2" key="1">
    <citation type="submission" date="2019-05" db="EMBL/GenBank/DDBJ databases">
        <title>Annotation for the trematode Paragonimus heterotremus.</title>
        <authorList>
            <person name="Choi Y.-J."/>
        </authorList>
    </citation>
    <scope>NUCLEOTIDE SEQUENCE</scope>
    <source>
        <strain evidence="2">LC</strain>
    </source>
</reference>
<dbReference type="GO" id="GO:0005737">
    <property type="term" value="C:cytoplasm"/>
    <property type="evidence" value="ECO:0007669"/>
    <property type="project" value="TreeGrafter"/>
</dbReference>
<dbReference type="PANTHER" id="PTHR22741">
    <property type="entry name" value="P140CAP/SNIP-RELATED"/>
    <property type="match status" value="1"/>
</dbReference>
<organism evidence="2 3">
    <name type="scientific">Paragonimus heterotremus</name>
    <dbReference type="NCBI Taxonomy" id="100268"/>
    <lineage>
        <taxon>Eukaryota</taxon>
        <taxon>Metazoa</taxon>
        <taxon>Spiralia</taxon>
        <taxon>Lophotrochozoa</taxon>
        <taxon>Platyhelminthes</taxon>
        <taxon>Trematoda</taxon>
        <taxon>Digenea</taxon>
        <taxon>Plagiorchiida</taxon>
        <taxon>Troglotremata</taxon>
        <taxon>Troglotrematidae</taxon>
        <taxon>Paragonimus</taxon>
    </lineage>
</organism>
<dbReference type="EMBL" id="LUCH01000383">
    <property type="protein sequence ID" value="KAF5405291.1"/>
    <property type="molecule type" value="Genomic_DNA"/>
</dbReference>
<gene>
    <name evidence="2" type="ORF">PHET_01191</name>
</gene>
<feature type="region of interest" description="Disordered" evidence="1">
    <location>
        <begin position="25"/>
        <end position="46"/>
    </location>
</feature>
<comment type="caution">
    <text evidence="2">The sequence shown here is derived from an EMBL/GenBank/DDBJ whole genome shotgun (WGS) entry which is preliminary data.</text>
</comment>
<evidence type="ECO:0008006" key="4">
    <source>
        <dbReference type="Google" id="ProtNLM"/>
    </source>
</evidence>
<keyword evidence="3" id="KW-1185">Reference proteome</keyword>
<dbReference type="OrthoDB" id="6022652at2759"/>
<feature type="region of interest" description="Disordered" evidence="1">
    <location>
        <begin position="299"/>
        <end position="321"/>
    </location>
</feature>
<dbReference type="PANTHER" id="PTHR22741:SF10">
    <property type="entry name" value="COILED-COIL DOMAIN-CONTAINING PROTEIN CG32809"/>
    <property type="match status" value="1"/>
</dbReference>
<dbReference type="InterPro" id="IPR051825">
    <property type="entry name" value="SRCIN1"/>
</dbReference>
<evidence type="ECO:0000313" key="3">
    <source>
        <dbReference type="Proteomes" id="UP000748531"/>
    </source>
</evidence>
<protein>
    <recommendedName>
        <fullName evidence="4">Actin interacting protein 3-like C-terminal domain-containing protein</fullName>
    </recommendedName>
</protein>
<feature type="region of interest" description="Disordered" evidence="1">
    <location>
        <begin position="607"/>
        <end position="630"/>
    </location>
</feature>
<evidence type="ECO:0000313" key="2">
    <source>
        <dbReference type="EMBL" id="KAF5405291.1"/>
    </source>
</evidence>
<dbReference type="Gene3D" id="1.20.58.1540">
    <property type="entry name" value="Actin interacting protein 3, C-terminal domain"/>
    <property type="match status" value="1"/>
</dbReference>
<dbReference type="AlphaFoldDB" id="A0A8J4WKK3"/>
<evidence type="ECO:0000256" key="1">
    <source>
        <dbReference type="SAM" id="MobiDB-lite"/>
    </source>
</evidence>
<dbReference type="Proteomes" id="UP000748531">
    <property type="component" value="Unassembled WGS sequence"/>
</dbReference>
<name>A0A8J4WKK3_9TREM</name>
<accession>A0A8J4WKK3</accession>
<proteinExistence type="predicted"/>
<sequence length="779" mass="87386">MSTQPQTQNLPNPSNQPTVYLAVQGSKTPKPAIPEGTGNGKSSVLGQPPAGQICTCPPQVHKALLEGQLISRAGTRLDFGSDRNIQLLQLYKPVLAIPSDFRSSQSSHEMQLLIPGGQTVLTPNSTTGTAQYVLLPTAVNPSTQMVTQEVNVVPDILLEKEKPEQQISCVDQLKTPGSDSHTRIACMKNQLAHLSAWVRLLQQNPEAANQSMHIVGYSHRHCDDDFCRAVQHNQSSLTGSTEAGSLFYTPSSSSLDSAYSARSTTSSESGVQLLDQSVQQAQKTDKCDLLKDNAERYSPKFAAGHPPRATYSTGPSDSSNPCSNCSDLFLSKTNEHNTKLQLIRKSLQLTQNDLLKVKQELAVLRRMYSATMNANHECTCDAIGKIRKLLEKSELIKTYPIRSTRTELDREIFLYREATENAITWLNDLELIIEDMRISALTRRCYVDLSEVECLSTHLQRVTCRLKDIQNEFPKFSSQLQKILNFKMSTIERDKGFLISDSDRLECALRLCKDLSSTLFTLKRTVPEPSQEDREQLMHEIQTVTAMSDRRMTSIQQNHMSLAHVCLWRRKIHTPPITSSSESIECCADKQDDATINPAIIIPTILKRNSTRHSPQSDMKQSSKHYSDANRRSRVVFSRTVLVSNGSETTQLNFPSDTDEESGRIYPEGARHTVDDMVINRTSQPWTVSIRKDRGVRRPISYNEYAPVQSNVGTAVRGTHTPKYKRFVANPEPLHIRTALNAEPADLEISAHRNQRHHHNCQKVRHKSIQYASNYNSLK</sequence>